<dbReference type="Pfam" id="PF16815">
    <property type="entry name" value="HRI1"/>
    <property type="match status" value="1"/>
</dbReference>
<dbReference type="InterPro" id="IPR031818">
    <property type="entry name" value="Hri1"/>
</dbReference>
<organism evidence="8 9">
    <name type="scientific">[Candida] anglica</name>
    <dbReference type="NCBI Taxonomy" id="148631"/>
    <lineage>
        <taxon>Eukaryota</taxon>
        <taxon>Fungi</taxon>
        <taxon>Dikarya</taxon>
        <taxon>Ascomycota</taxon>
        <taxon>Saccharomycotina</taxon>
        <taxon>Pichiomycetes</taxon>
        <taxon>Debaryomycetaceae</taxon>
        <taxon>Kurtzmaniella</taxon>
    </lineage>
</organism>
<gene>
    <name evidence="8" type="primary">HRI1</name>
    <name evidence="8" type="ORF">CAAN4_A01552</name>
</gene>
<evidence type="ECO:0000313" key="9">
    <source>
        <dbReference type="Proteomes" id="UP001497600"/>
    </source>
</evidence>
<sequence length="240" mass="27572">MTFSKRILIQWLPEPASEPTSTYVLHTPGDHFVDIRILETHYPYPKSEDKFNEVFDWVSSGKEQAFEGTNQIQFNLEIDSMEIGEAIETGKPLEECRHKPDSGFFHAIPDSEDRKETGCMTNPATGVPQDYIEIWRSLDAEEHSPSKEVRESTSGTKPSRINTLTIDSESYEGKLVLVGNWAQGMLHEKKTHNIHVVRAWFDGQKWEKLIDYGHDLFPLDFKGKKDDIISKESLTWVCIE</sequence>
<dbReference type="EMBL" id="OZ004253">
    <property type="protein sequence ID" value="CAK7892123.1"/>
    <property type="molecule type" value="Genomic_DNA"/>
</dbReference>
<comment type="similarity">
    <text evidence="3">Belongs to the HRI1 family.</text>
</comment>
<proteinExistence type="inferred from homology"/>
<evidence type="ECO:0000256" key="4">
    <source>
        <dbReference type="ARBA" id="ARBA00017063"/>
    </source>
</evidence>
<evidence type="ECO:0000256" key="1">
    <source>
        <dbReference type="ARBA" id="ARBA00004123"/>
    </source>
</evidence>
<evidence type="ECO:0000256" key="6">
    <source>
        <dbReference type="ARBA" id="ARBA00023242"/>
    </source>
</evidence>
<evidence type="ECO:0000256" key="5">
    <source>
        <dbReference type="ARBA" id="ARBA00022490"/>
    </source>
</evidence>
<name>A0ABP0E9N0_9ASCO</name>
<feature type="compositionally biased region" description="Basic and acidic residues" evidence="7">
    <location>
        <begin position="142"/>
        <end position="151"/>
    </location>
</feature>
<evidence type="ECO:0000256" key="3">
    <source>
        <dbReference type="ARBA" id="ARBA00005229"/>
    </source>
</evidence>
<keyword evidence="5" id="KW-0963">Cytoplasm</keyword>
<dbReference type="InterPro" id="IPR043047">
    <property type="entry name" value="Hri1_N_sf"/>
</dbReference>
<evidence type="ECO:0000313" key="8">
    <source>
        <dbReference type="EMBL" id="CAK7892123.1"/>
    </source>
</evidence>
<dbReference type="CDD" id="cd11693">
    <property type="entry name" value="HRI1_C_like"/>
    <property type="match status" value="1"/>
</dbReference>
<dbReference type="Proteomes" id="UP001497600">
    <property type="component" value="Chromosome A"/>
</dbReference>
<dbReference type="Gene3D" id="2.40.128.320">
    <property type="entry name" value="Protein HRI1, N-terminal domain"/>
    <property type="match status" value="1"/>
</dbReference>
<comment type="subcellular location">
    <subcellularLocation>
        <location evidence="2">Cytoplasm</location>
    </subcellularLocation>
    <subcellularLocation>
        <location evidence="1">Nucleus</location>
    </subcellularLocation>
</comment>
<evidence type="ECO:0000256" key="2">
    <source>
        <dbReference type="ARBA" id="ARBA00004496"/>
    </source>
</evidence>
<keyword evidence="9" id="KW-1185">Reference proteome</keyword>
<feature type="region of interest" description="Disordered" evidence="7">
    <location>
        <begin position="142"/>
        <end position="161"/>
    </location>
</feature>
<keyword evidence="6" id="KW-0539">Nucleus</keyword>
<dbReference type="CDD" id="cd11692">
    <property type="entry name" value="HRI1_N_like"/>
    <property type="match status" value="1"/>
</dbReference>
<dbReference type="Gene3D" id="2.40.128.310">
    <property type="entry name" value="Protein HRI1, C-terminal domain"/>
    <property type="match status" value="1"/>
</dbReference>
<reference evidence="8 9" key="1">
    <citation type="submission" date="2024-01" db="EMBL/GenBank/DDBJ databases">
        <authorList>
            <consortium name="Genoscope - CEA"/>
            <person name="William W."/>
        </authorList>
    </citation>
    <scope>NUCLEOTIDE SEQUENCE [LARGE SCALE GENOMIC DNA]</scope>
    <source>
        <strain evidence="8 9">29B2s-10</strain>
    </source>
</reference>
<feature type="compositionally biased region" description="Polar residues" evidence="7">
    <location>
        <begin position="152"/>
        <end position="161"/>
    </location>
</feature>
<protein>
    <recommendedName>
        <fullName evidence="4">Protein HRI1</fullName>
    </recommendedName>
</protein>
<accession>A0ABP0E9N0</accession>
<dbReference type="InterPro" id="IPR038744">
    <property type="entry name" value="Hri1_N"/>
</dbReference>
<evidence type="ECO:0000256" key="7">
    <source>
        <dbReference type="SAM" id="MobiDB-lite"/>
    </source>
</evidence>